<dbReference type="Proteomes" id="UP000076947">
    <property type="component" value="Unassembled WGS sequence"/>
</dbReference>
<keyword evidence="1" id="KW-0472">Membrane</keyword>
<keyword evidence="1" id="KW-0812">Transmembrane</keyword>
<feature type="transmembrane region" description="Helical" evidence="1">
    <location>
        <begin position="12"/>
        <end position="31"/>
    </location>
</feature>
<proteinExistence type="predicted"/>
<gene>
    <name evidence="2" type="ORF">AYJ05_12555</name>
</gene>
<dbReference type="AlphaFoldDB" id="A0A177IGT6"/>
<protein>
    <recommendedName>
        <fullName evidence="4">DUF218 domain-containing protein</fullName>
    </recommendedName>
</protein>
<keyword evidence="3" id="KW-1185">Reference proteome</keyword>
<sequence length="184" mass="20122">MDVILLKFAQRTLSLFCFHFLILGIPSWFLFPPQATPTDSDAVLVMAGASDGRHKLGATLVTDGFSENSVVSNASGIRDKVGFAHCRGGARPENAKETWCLKADPVTTTGEALAIGRLAEAKGWTSVTAVTNRPHTRRVRTNLEQCTDLEVQVVSVEEIDTTRAPVYVVREVAGYIKFWLNDPC</sequence>
<comment type="caution">
    <text evidence="2">The sequence shown here is derived from an EMBL/GenBank/DDBJ whole genome shotgun (WGS) entry which is preliminary data.</text>
</comment>
<evidence type="ECO:0008006" key="4">
    <source>
        <dbReference type="Google" id="ProtNLM"/>
    </source>
</evidence>
<dbReference type="EMBL" id="LSTQ01000014">
    <property type="protein sequence ID" value="OAH28032.1"/>
    <property type="molecule type" value="Genomic_DNA"/>
</dbReference>
<accession>A0A177IGT6</accession>
<keyword evidence="1" id="KW-1133">Transmembrane helix</keyword>
<organism evidence="2 3">
    <name type="scientific">Corynebacterium stationis</name>
    <dbReference type="NCBI Taxonomy" id="1705"/>
    <lineage>
        <taxon>Bacteria</taxon>
        <taxon>Bacillati</taxon>
        <taxon>Actinomycetota</taxon>
        <taxon>Actinomycetes</taxon>
        <taxon>Mycobacteriales</taxon>
        <taxon>Corynebacteriaceae</taxon>
        <taxon>Corynebacterium</taxon>
    </lineage>
</organism>
<reference evidence="3" key="1">
    <citation type="submission" date="2016-02" db="EMBL/GenBank/DDBJ databases">
        <authorList>
            <person name="Kaur G."/>
            <person name="Nair G.R."/>
            <person name="Mayilraj S."/>
        </authorList>
    </citation>
    <scope>NUCLEOTIDE SEQUENCE [LARGE SCALE GENOMIC DNA]</scope>
    <source>
        <strain evidence="3">GA-15</strain>
    </source>
</reference>
<name>A0A177IGT6_9CORY</name>
<evidence type="ECO:0000313" key="2">
    <source>
        <dbReference type="EMBL" id="OAH28032.1"/>
    </source>
</evidence>
<evidence type="ECO:0000256" key="1">
    <source>
        <dbReference type="SAM" id="Phobius"/>
    </source>
</evidence>
<evidence type="ECO:0000313" key="3">
    <source>
        <dbReference type="Proteomes" id="UP000076947"/>
    </source>
</evidence>